<evidence type="ECO:0000259" key="10">
    <source>
        <dbReference type="Pfam" id="PF03553"/>
    </source>
</evidence>
<evidence type="ECO:0000256" key="2">
    <source>
        <dbReference type="ARBA" id="ARBA00022448"/>
    </source>
</evidence>
<dbReference type="Pfam" id="PF03553">
    <property type="entry name" value="Na_H_antiporter"/>
    <property type="match status" value="2"/>
</dbReference>
<dbReference type="InterPro" id="IPR018461">
    <property type="entry name" value="Na/H_Antiport_NhaC-like_C"/>
</dbReference>
<keyword evidence="2" id="KW-0813">Transport</keyword>
<evidence type="ECO:0000256" key="8">
    <source>
        <dbReference type="ARBA" id="ARBA00038435"/>
    </source>
</evidence>
<protein>
    <submittedName>
        <fullName evidence="11">Sodium:proton antiporter</fullName>
    </submittedName>
</protein>
<dbReference type="PANTHER" id="PTHR33451:SF5">
    <property type="entry name" value="NA+_H+ ANTIPORTER"/>
    <property type="match status" value="1"/>
</dbReference>
<keyword evidence="5 9" id="KW-0812">Transmembrane</keyword>
<feature type="domain" description="Na+/H+ antiporter NhaC-like C-terminal" evidence="10">
    <location>
        <begin position="27"/>
        <end position="216"/>
    </location>
</feature>
<keyword evidence="3" id="KW-0050">Antiport</keyword>
<dbReference type="AlphaFoldDB" id="A0AA89CQ34"/>
<reference evidence="11 12" key="1">
    <citation type="submission" date="2014-01" db="EMBL/GenBank/DDBJ databases">
        <title>Plasmidome dynamics in the species complex Clostridium novyi sensu lato converts strains of independent lineages into distinctly different pathogens.</title>
        <authorList>
            <person name="Skarin H."/>
            <person name="Segerman B."/>
        </authorList>
    </citation>
    <scope>NUCLEOTIDE SEQUENCE [LARGE SCALE GENOMIC DNA]</scope>
    <source>
        <strain evidence="11 12">4570</strain>
    </source>
</reference>
<dbReference type="PANTHER" id="PTHR33451">
    <property type="entry name" value="MALATE-2H(+)/NA(+)-LACTATE ANTIPORTER"/>
    <property type="match status" value="1"/>
</dbReference>
<evidence type="ECO:0000313" key="11">
    <source>
        <dbReference type="EMBL" id="KGN03377.1"/>
    </source>
</evidence>
<feature type="transmembrane region" description="Helical" evidence="9">
    <location>
        <begin position="330"/>
        <end position="353"/>
    </location>
</feature>
<sequence>MKENNNNAKKGNGWALLPLGVFLVMYLVPSIVTKDFYKMPVSVSFLVASFVAIAINRKEKINKKIEVFCKGAGNSNIILMCIIFILAGAFAQVAKEMGAVSSTVNLGLTILPGNILLAGVFIICCFISLSIGTSVGTIAALAPMALGIAQKTGLPIGLALGAVISGAMFGDNLSMISDTTIAATRTQGCEMKDKFKMNISIVIPAAIITAVIFAVISMGKTTALTGGYEYSIVKVLPYLVVLVSALCGMNVMLVLVGGTLFAGVVGIATHSFNVWGFMKAIESGIGGMSELIIISILIGGMVEVIKHNGGIVFLLNLITKRIKSRKGGEFGIAALVSVVDICTANNTIAIVMAGPIAKDIADKYGIDPRRSASILDTFSCFFQGTIPYGAQILTAVGVAGAVISPFDIMKYLYYPYLMGICAILCIVFGIPRTANCAVVKTVDEQ</sequence>
<evidence type="ECO:0000256" key="5">
    <source>
        <dbReference type="ARBA" id="ARBA00022692"/>
    </source>
</evidence>
<comment type="caution">
    <text evidence="11">The sequence shown here is derived from an EMBL/GenBank/DDBJ whole genome shotgun (WGS) entry which is preliminary data.</text>
</comment>
<evidence type="ECO:0000256" key="7">
    <source>
        <dbReference type="ARBA" id="ARBA00023136"/>
    </source>
</evidence>
<comment type="subcellular location">
    <subcellularLocation>
        <location evidence="1">Cell membrane</location>
        <topology evidence="1">Multi-pass membrane protein</topology>
    </subcellularLocation>
</comment>
<evidence type="ECO:0000256" key="4">
    <source>
        <dbReference type="ARBA" id="ARBA00022475"/>
    </source>
</evidence>
<feature type="transmembrane region" description="Helical" evidence="9">
    <location>
        <begin position="12"/>
        <end position="31"/>
    </location>
</feature>
<keyword evidence="4" id="KW-1003">Cell membrane</keyword>
<dbReference type="GO" id="GO:0005886">
    <property type="term" value="C:plasma membrane"/>
    <property type="evidence" value="ECO:0007669"/>
    <property type="project" value="UniProtKB-SubCell"/>
</dbReference>
<feature type="transmembrane region" description="Helical" evidence="9">
    <location>
        <begin position="411"/>
        <end position="430"/>
    </location>
</feature>
<accession>A0AA89CQ34</accession>
<dbReference type="EMBL" id="JDRX01000002">
    <property type="protein sequence ID" value="KGN03377.1"/>
    <property type="molecule type" value="Genomic_DNA"/>
</dbReference>
<evidence type="ECO:0000256" key="6">
    <source>
        <dbReference type="ARBA" id="ARBA00022989"/>
    </source>
</evidence>
<organism evidence="11 12">
    <name type="scientific">Clostridium novyi A str. 4570</name>
    <dbReference type="NCBI Taxonomy" id="1444290"/>
    <lineage>
        <taxon>Bacteria</taxon>
        <taxon>Bacillati</taxon>
        <taxon>Bacillota</taxon>
        <taxon>Clostridia</taxon>
        <taxon>Eubacteriales</taxon>
        <taxon>Clostridiaceae</taxon>
        <taxon>Clostridium</taxon>
    </lineage>
</organism>
<name>A0AA89CQ34_CLONO</name>
<feature type="transmembrane region" description="Helical" evidence="9">
    <location>
        <begin position="115"/>
        <end position="141"/>
    </location>
</feature>
<feature type="transmembrane region" description="Helical" evidence="9">
    <location>
        <begin position="292"/>
        <end position="318"/>
    </location>
</feature>
<feature type="transmembrane region" description="Helical" evidence="9">
    <location>
        <begin position="37"/>
        <end position="56"/>
    </location>
</feature>
<evidence type="ECO:0000256" key="9">
    <source>
        <dbReference type="SAM" id="Phobius"/>
    </source>
</evidence>
<keyword evidence="6 9" id="KW-1133">Transmembrane helix</keyword>
<keyword evidence="7 9" id="KW-0472">Membrane</keyword>
<proteinExistence type="inferred from homology"/>
<feature type="transmembrane region" description="Helical" evidence="9">
    <location>
        <begin position="199"/>
        <end position="218"/>
    </location>
</feature>
<feature type="transmembrane region" description="Helical" evidence="9">
    <location>
        <begin position="153"/>
        <end position="170"/>
    </location>
</feature>
<feature type="transmembrane region" description="Helical" evidence="9">
    <location>
        <begin position="77"/>
        <end position="95"/>
    </location>
</feature>
<dbReference type="RefSeq" id="WP_039248578.1">
    <property type="nucleotide sequence ID" value="NZ_JDRX01000002.1"/>
</dbReference>
<dbReference type="GO" id="GO:0015297">
    <property type="term" value="F:antiporter activity"/>
    <property type="evidence" value="ECO:0007669"/>
    <property type="project" value="UniProtKB-KW"/>
</dbReference>
<feature type="transmembrane region" description="Helical" evidence="9">
    <location>
        <begin position="385"/>
        <end position="404"/>
    </location>
</feature>
<comment type="similarity">
    <text evidence="8">Belongs to the NhaC Na(+)/H(+) (TC 2.A.35) antiporter family.</text>
</comment>
<gene>
    <name evidence="11" type="ORF">Z969_01915</name>
</gene>
<dbReference type="InterPro" id="IPR052180">
    <property type="entry name" value="NhaC_Na-H+_Antiporter"/>
</dbReference>
<feature type="transmembrane region" description="Helical" evidence="9">
    <location>
        <begin position="239"/>
        <end position="272"/>
    </location>
</feature>
<evidence type="ECO:0000256" key="3">
    <source>
        <dbReference type="ARBA" id="ARBA00022449"/>
    </source>
</evidence>
<evidence type="ECO:0000313" key="12">
    <source>
        <dbReference type="Proteomes" id="UP000030016"/>
    </source>
</evidence>
<feature type="domain" description="Na+/H+ antiporter NhaC-like C-terminal" evidence="10">
    <location>
        <begin position="245"/>
        <end position="429"/>
    </location>
</feature>
<dbReference type="Proteomes" id="UP000030016">
    <property type="component" value="Unassembled WGS sequence"/>
</dbReference>
<evidence type="ECO:0000256" key="1">
    <source>
        <dbReference type="ARBA" id="ARBA00004651"/>
    </source>
</evidence>